<dbReference type="EMBL" id="JAJGNA010000038">
    <property type="protein sequence ID" value="MCC4310429.1"/>
    <property type="molecule type" value="Genomic_DNA"/>
</dbReference>
<dbReference type="CDD" id="cd06343">
    <property type="entry name" value="PBP1_ABC_ligand_binding-like"/>
    <property type="match status" value="1"/>
</dbReference>
<dbReference type="Proteomes" id="UP001108027">
    <property type="component" value="Unassembled WGS sequence"/>
</dbReference>
<keyword evidence="6" id="KW-1185">Reference proteome</keyword>
<name>A0A9Q3URR4_9GAMM</name>
<keyword evidence="2 3" id="KW-0732">Signal</keyword>
<dbReference type="Gene3D" id="3.40.50.2300">
    <property type="match status" value="2"/>
</dbReference>
<evidence type="ECO:0000259" key="4">
    <source>
        <dbReference type="Pfam" id="PF13458"/>
    </source>
</evidence>
<comment type="similarity">
    <text evidence="1">Belongs to the leucine-binding protein family.</text>
</comment>
<dbReference type="PROSITE" id="PS51257">
    <property type="entry name" value="PROKAR_LIPOPROTEIN"/>
    <property type="match status" value="1"/>
</dbReference>
<sequence length="427" mass="46660">MRNLNKKMATNLTAGATALILALGLIACSDQPNSDATEAPRTPGITDEYVRLGSSAPRSGPASAYRVISDSLQVYLEQVNEAGGVKMADGKTRKIEYVAYDDSYMPDKAVTSVRRLVNNDQVFAVFGIVGTATNLAVRDYLNNEEIPQLFADSPSSQWGDVENYPWTRGFQPSFGTEAAVYAEYMKSEFPNGKVAILSQNDDYGLEFVTWFKQAIEGSGLTIVAHETYEMTDPTVAPQVTKLAESEAEIFLNISTPKASAQAIAKSSELGWNALHFLNRISAHIGGVFVPAGVDNAKGIVSAQFFKDPLSEAWQDNKDMKQFKKAVEAAGVNSNDALAVHGWIMAQLLVNALERMEEPTRAAFIESVNSYDAFAPKLMLPGITVNTSADDPFAIESLYLQQFDGKQWVRLSDEPVSFEGESTVFRKN</sequence>
<accession>A0A9Q3URR4</accession>
<protein>
    <submittedName>
        <fullName evidence="5">ABC transporter substrate-binding protein</fullName>
    </submittedName>
</protein>
<proteinExistence type="inferred from homology"/>
<evidence type="ECO:0000313" key="5">
    <source>
        <dbReference type="EMBL" id="MCC4310429.1"/>
    </source>
</evidence>
<dbReference type="PANTHER" id="PTHR47235">
    <property type="entry name" value="BLR6548 PROTEIN"/>
    <property type="match status" value="1"/>
</dbReference>
<evidence type="ECO:0000256" key="2">
    <source>
        <dbReference type="ARBA" id="ARBA00022729"/>
    </source>
</evidence>
<reference evidence="5" key="1">
    <citation type="submission" date="2021-10" db="EMBL/GenBank/DDBJ databases">
        <title>The diversity and Nitrogen Metabolism of Culturable Nitrate-Utilizing Bacteria Within the Oxygen Minimum Zone of the Changjiang (Yangtze River)Estuary.</title>
        <authorList>
            <person name="Zhang D."/>
            <person name="Zheng J."/>
            <person name="Liu S."/>
            <person name="He W."/>
        </authorList>
    </citation>
    <scope>NUCLEOTIDE SEQUENCE</scope>
    <source>
        <strain evidence="5">FXH-223</strain>
    </source>
</reference>
<dbReference type="SUPFAM" id="SSF53822">
    <property type="entry name" value="Periplasmic binding protein-like I"/>
    <property type="match status" value="1"/>
</dbReference>
<feature type="chain" id="PRO_5040265914" evidence="3">
    <location>
        <begin position="28"/>
        <end position="427"/>
    </location>
</feature>
<feature type="signal peptide" evidence="3">
    <location>
        <begin position="1"/>
        <end position="27"/>
    </location>
</feature>
<dbReference type="InterPro" id="IPR028082">
    <property type="entry name" value="Peripla_BP_I"/>
</dbReference>
<dbReference type="PANTHER" id="PTHR47235:SF1">
    <property type="entry name" value="BLR6548 PROTEIN"/>
    <property type="match status" value="1"/>
</dbReference>
<feature type="domain" description="Leucine-binding protein" evidence="4">
    <location>
        <begin position="50"/>
        <end position="404"/>
    </location>
</feature>
<dbReference type="Pfam" id="PF13458">
    <property type="entry name" value="Peripla_BP_6"/>
    <property type="match status" value="1"/>
</dbReference>
<evidence type="ECO:0000256" key="3">
    <source>
        <dbReference type="SAM" id="SignalP"/>
    </source>
</evidence>
<comment type="caution">
    <text evidence="5">The sequence shown here is derived from an EMBL/GenBank/DDBJ whole genome shotgun (WGS) entry which is preliminary data.</text>
</comment>
<evidence type="ECO:0000256" key="1">
    <source>
        <dbReference type="ARBA" id="ARBA00010062"/>
    </source>
</evidence>
<dbReference type="AlphaFoldDB" id="A0A9Q3URR4"/>
<dbReference type="InterPro" id="IPR028081">
    <property type="entry name" value="Leu-bd"/>
</dbReference>
<dbReference type="RefSeq" id="WP_228235114.1">
    <property type="nucleotide sequence ID" value="NZ_ARXL01000008.1"/>
</dbReference>
<gene>
    <name evidence="5" type="ORF">LL252_17820</name>
</gene>
<evidence type="ECO:0000313" key="6">
    <source>
        <dbReference type="Proteomes" id="UP001108027"/>
    </source>
</evidence>
<organism evidence="5 6">
    <name type="scientific">Alloalcanivorax marinus</name>
    <dbReference type="NCBI Taxonomy" id="1177169"/>
    <lineage>
        <taxon>Bacteria</taxon>
        <taxon>Pseudomonadati</taxon>
        <taxon>Pseudomonadota</taxon>
        <taxon>Gammaproteobacteria</taxon>
        <taxon>Oceanospirillales</taxon>
        <taxon>Alcanivoracaceae</taxon>
        <taxon>Alloalcanivorax</taxon>
    </lineage>
</organism>